<dbReference type="PROSITE" id="PS51257">
    <property type="entry name" value="PROKAR_LIPOPROTEIN"/>
    <property type="match status" value="1"/>
</dbReference>
<sequence length="172" mass="19135">MFRNGKVVLLLLLALVLVGCNQKVEGLTDEGFVAAREAFEANAKKTNEAAGDIHFYKPTTMEVDKQSTSQTIVLTKRNDSFYLTVNPNEKKNSRVYYDLLMTDEPENLVGAQTFAKDEVFGFVAVIQKSEKLVELIASVGGVKVETVTDEKNIDSHLGKMMQIARSVQQDEK</sequence>
<feature type="chain" id="PRO_5039418968" description="Lipoprotein" evidence="1">
    <location>
        <begin position="24"/>
        <end position="172"/>
    </location>
</feature>
<dbReference type="eggNOG" id="ENOG5032UHX">
    <property type="taxonomic scope" value="Bacteria"/>
</dbReference>
<dbReference type="OrthoDB" id="2450230at2"/>
<reference evidence="2 3" key="1">
    <citation type="submission" date="2011-04" db="EMBL/GenBank/DDBJ databases">
        <authorList>
            <person name="Muzny D."/>
            <person name="Qin X."/>
            <person name="Deng J."/>
            <person name="Jiang H."/>
            <person name="Liu Y."/>
            <person name="Qu J."/>
            <person name="Song X.-Z."/>
            <person name="Zhang L."/>
            <person name="Thornton R."/>
            <person name="Coyle M."/>
            <person name="Francisco L."/>
            <person name="Jackson L."/>
            <person name="Javaid M."/>
            <person name="Korchina V."/>
            <person name="Kovar C."/>
            <person name="Mata R."/>
            <person name="Mathew T."/>
            <person name="Ngo R."/>
            <person name="Nguyen L."/>
            <person name="Nguyen N."/>
            <person name="Okwuonu G."/>
            <person name="Ongeri F."/>
            <person name="Pham C."/>
            <person name="Simmons D."/>
            <person name="Wilczek-Boney K."/>
            <person name="Hale W."/>
            <person name="Jakkamsetti A."/>
            <person name="Pham P."/>
            <person name="Ruth R."/>
            <person name="San Lucas F."/>
            <person name="Warren J."/>
            <person name="Zhang J."/>
            <person name="Zhao Z."/>
            <person name="Zhou C."/>
            <person name="Zhu D."/>
            <person name="Lee S."/>
            <person name="Bess C."/>
            <person name="Blankenburg K."/>
            <person name="Forbes L."/>
            <person name="Fu Q."/>
            <person name="Gubbala S."/>
            <person name="Hirani K."/>
            <person name="Jayaseelan J.C."/>
            <person name="Lara F."/>
            <person name="Munidasa M."/>
            <person name="Palculict T."/>
            <person name="Patil S."/>
            <person name="Pu L.-L."/>
            <person name="Saada N."/>
            <person name="Tang L."/>
            <person name="Weissenberger G."/>
            <person name="Zhu Y."/>
            <person name="Hemphill L."/>
            <person name="Shang Y."/>
            <person name="Youmans B."/>
            <person name="Ayvaz T."/>
            <person name="Ross M."/>
            <person name="Santibanez J."/>
            <person name="Aqrawi P."/>
            <person name="Gross S."/>
            <person name="Joshi V."/>
            <person name="Fowler G."/>
            <person name="Nazareth L."/>
            <person name="Reid J."/>
            <person name="Worley K."/>
            <person name="Petrosino J."/>
            <person name="Highlander S."/>
            <person name="Gibbs R."/>
        </authorList>
    </citation>
    <scope>NUCLEOTIDE SEQUENCE [LARGE SCALE GENOMIC DNA]</scope>
    <source>
        <strain evidence="2 3">2681</strain>
    </source>
</reference>
<keyword evidence="1" id="KW-0732">Signal</keyword>
<protein>
    <recommendedName>
        <fullName evidence="4">Lipoprotein</fullName>
    </recommendedName>
</protein>
<feature type="signal peptide" evidence="1">
    <location>
        <begin position="1"/>
        <end position="23"/>
    </location>
</feature>
<name>F9DW62_9BACL</name>
<evidence type="ECO:0008006" key="4">
    <source>
        <dbReference type="Google" id="ProtNLM"/>
    </source>
</evidence>
<comment type="caution">
    <text evidence="2">The sequence shown here is derived from an EMBL/GenBank/DDBJ whole genome shotgun (WGS) entry which is preliminary data.</text>
</comment>
<accession>F9DW62</accession>
<dbReference type="HOGENOM" id="CLU_131455_0_0_9"/>
<dbReference type="Proteomes" id="UP000005316">
    <property type="component" value="Unassembled WGS sequence"/>
</dbReference>
<dbReference type="STRING" id="759851.SAMN04244570_1272"/>
<evidence type="ECO:0000313" key="3">
    <source>
        <dbReference type="Proteomes" id="UP000005316"/>
    </source>
</evidence>
<dbReference type="AlphaFoldDB" id="F9DW62"/>
<organism evidence="2 3">
    <name type="scientific">Sporosarcina newyorkensis 2681</name>
    <dbReference type="NCBI Taxonomy" id="1027292"/>
    <lineage>
        <taxon>Bacteria</taxon>
        <taxon>Bacillati</taxon>
        <taxon>Bacillota</taxon>
        <taxon>Bacilli</taxon>
        <taxon>Bacillales</taxon>
        <taxon>Caryophanaceae</taxon>
        <taxon>Sporosarcina</taxon>
    </lineage>
</organism>
<dbReference type="EMBL" id="AFPZ01000097">
    <property type="protein sequence ID" value="EGQ22164.1"/>
    <property type="molecule type" value="Genomic_DNA"/>
</dbReference>
<proteinExistence type="predicted"/>
<gene>
    <name evidence="2" type="ORF">HMPREF9372_3043</name>
</gene>
<dbReference type="RefSeq" id="WP_009497712.1">
    <property type="nucleotide sequence ID" value="NZ_GL982998.1"/>
</dbReference>
<evidence type="ECO:0000256" key="1">
    <source>
        <dbReference type="SAM" id="SignalP"/>
    </source>
</evidence>
<evidence type="ECO:0000313" key="2">
    <source>
        <dbReference type="EMBL" id="EGQ22164.1"/>
    </source>
</evidence>